<dbReference type="PROSITE" id="PS51186">
    <property type="entry name" value="GNAT"/>
    <property type="match status" value="1"/>
</dbReference>
<accession>A0ABR4FL52</accession>
<sequence>MPGCFMEPEQLATRAPKHKMVLSISPVETEDVNLLVRKVEFPAHQDNPLHRLMFPRSKEQHWEEKEDEIRWTIDGLLETVHQEDEPLYKACGEDGSPVGLIGWTTSPGAFATGVKCRDCTHGGPVVKSRAREVAKFKTRDSFNPPSLDVTSWLSISKRLREERQRVIRDCQGSGICRITFMAVAPNHQRQGVGSTLMRFFCDYVDENALDAFVLSSPAGIRLYSKFGFKAVGIVETKEGNFTSMLRTSGLSPRENTALPS</sequence>
<dbReference type="EMBL" id="JBFTWV010000200">
    <property type="protein sequence ID" value="KAL2783983.1"/>
    <property type="molecule type" value="Genomic_DNA"/>
</dbReference>
<evidence type="ECO:0000313" key="2">
    <source>
        <dbReference type="EMBL" id="KAL2783983.1"/>
    </source>
</evidence>
<keyword evidence="3" id="KW-1185">Reference proteome</keyword>
<dbReference type="PANTHER" id="PTHR42791">
    <property type="entry name" value="GNAT FAMILY ACETYLTRANSFERASE"/>
    <property type="match status" value="1"/>
</dbReference>
<gene>
    <name evidence="2" type="ORF">BJX66DRAFT_317447</name>
</gene>
<feature type="domain" description="N-acetyltransferase" evidence="1">
    <location>
        <begin position="114"/>
        <end position="249"/>
    </location>
</feature>
<dbReference type="InterPro" id="IPR052523">
    <property type="entry name" value="Trichothecene_AcTrans"/>
</dbReference>
<proteinExistence type="predicted"/>
<evidence type="ECO:0000313" key="3">
    <source>
        <dbReference type="Proteomes" id="UP001610563"/>
    </source>
</evidence>
<dbReference type="Pfam" id="PF13508">
    <property type="entry name" value="Acetyltransf_7"/>
    <property type="match status" value="1"/>
</dbReference>
<dbReference type="SUPFAM" id="SSF55729">
    <property type="entry name" value="Acyl-CoA N-acyltransferases (Nat)"/>
    <property type="match status" value="1"/>
</dbReference>
<protein>
    <recommendedName>
        <fullName evidence="1">N-acetyltransferase domain-containing protein</fullName>
    </recommendedName>
</protein>
<dbReference type="Proteomes" id="UP001610563">
    <property type="component" value="Unassembled WGS sequence"/>
</dbReference>
<reference evidence="2 3" key="1">
    <citation type="submission" date="2024-07" db="EMBL/GenBank/DDBJ databases">
        <title>Section-level genome sequencing and comparative genomics of Aspergillus sections Usti and Cavernicolus.</title>
        <authorList>
            <consortium name="Lawrence Berkeley National Laboratory"/>
            <person name="Nybo J.L."/>
            <person name="Vesth T.C."/>
            <person name="Theobald S."/>
            <person name="Frisvad J.C."/>
            <person name="Larsen T.O."/>
            <person name="Kjaerboelling I."/>
            <person name="Rothschild-Mancinelli K."/>
            <person name="Lyhne E.K."/>
            <person name="Kogle M.E."/>
            <person name="Barry K."/>
            <person name="Clum A."/>
            <person name="Na H."/>
            <person name="Ledsgaard L."/>
            <person name="Lin J."/>
            <person name="Lipzen A."/>
            <person name="Kuo A."/>
            <person name="Riley R."/>
            <person name="Mondo S."/>
            <person name="Labutti K."/>
            <person name="Haridas S."/>
            <person name="Pangalinan J."/>
            <person name="Salamov A.A."/>
            <person name="Simmons B.A."/>
            <person name="Magnuson J.K."/>
            <person name="Chen J."/>
            <person name="Drula E."/>
            <person name="Henrissat B."/>
            <person name="Wiebenga A."/>
            <person name="Lubbers R.J."/>
            <person name="Gomes A.C."/>
            <person name="Makela M.R."/>
            <person name="Stajich J."/>
            <person name="Grigoriev I.V."/>
            <person name="Mortensen U.H."/>
            <person name="De Vries R.P."/>
            <person name="Baker S.E."/>
            <person name="Andersen M.R."/>
        </authorList>
    </citation>
    <scope>NUCLEOTIDE SEQUENCE [LARGE SCALE GENOMIC DNA]</scope>
    <source>
        <strain evidence="2 3">CBS 209.92</strain>
    </source>
</reference>
<name>A0ABR4FL52_9EURO</name>
<dbReference type="Gene3D" id="3.40.630.30">
    <property type="match status" value="1"/>
</dbReference>
<dbReference type="InterPro" id="IPR000182">
    <property type="entry name" value="GNAT_dom"/>
</dbReference>
<comment type="caution">
    <text evidence="2">The sequence shown here is derived from an EMBL/GenBank/DDBJ whole genome shotgun (WGS) entry which is preliminary data.</text>
</comment>
<dbReference type="PANTHER" id="PTHR42791:SF1">
    <property type="entry name" value="N-ACETYLTRANSFERASE DOMAIN-CONTAINING PROTEIN"/>
    <property type="match status" value="1"/>
</dbReference>
<evidence type="ECO:0000259" key="1">
    <source>
        <dbReference type="PROSITE" id="PS51186"/>
    </source>
</evidence>
<dbReference type="CDD" id="cd04301">
    <property type="entry name" value="NAT_SF"/>
    <property type="match status" value="1"/>
</dbReference>
<dbReference type="InterPro" id="IPR016181">
    <property type="entry name" value="Acyl_CoA_acyltransferase"/>
</dbReference>
<organism evidence="2 3">
    <name type="scientific">Aspergillus keveii</name>
    <dbReference type="NCBI Taxonomy" id="714993"/>
    <lineage>
        <taxon>Eukaryota</taxon>
        <taxon>Fungi</taxon>
        <taxon>Dikarya</taxon>
        <taxon>Ascomycota</taxon>
        <taxon>Pezizomycotina</taxon>
        <taxon>Eurotiomycetes</taxon>
        <taxon>Eurotiomycetidae</taxon>
        <taxon>Eurotiales</taxon>
        <taxon>Aspergillaceae</taxon>
        <taxon>Aspergillus</taxon>
        <taxon>Aspergillus subgen. Nidulantes</taxon>
    </lineage>
</organism>